<feature type="region of interest" description="Disordered" evidence="7">
    <location>
        <begin position="1"/>
        <end position="28"/>
    </location>
</feature>
<feature type="transmembrane region" description="Helical" evidence="8">
    <location>
        <begin position="384"/>
        <end position="405"/>
    </location>
</feature>
<name>L0ATW4_THEEQ</name>
<reference evidence="9 10" key="1">
    <citation type="journal article" date="2012" name="BMC Genomics">
        <title>Comparative genomic analysis and phylogenetic position of Theileria equi.</title>
        <authorList>
            <person name="Kappmeyer L.S."/>
            <person name="Thiagarajan M."/>
            <person name="Herndon D.R."/>
            <person name="Ramsay J.D."/>
            <person name="Caler E."/>
            <person name="Djikeng A."/>
            <person name="Gillespie J.J."/>
            <person name="Lau A.O."/>
            <person name="Roalson E.H."/>
            <person name="Silva J.C."/>
            <person name="Silva M.G."/>
            <person name="Suarez C.E."/>
            <person name="Ueti M.W."/>
            <person name="Nene V.M."/>
            <person name="Mealey R.H."/>
            <person name="Knowles D.P."/>
            <person name="Brayton K.A."/>
        </authorList>
    </citation>
    <scope>NUCLEOTIDE SEQUENCE [LARGE SCALE GENOMIC DNA]</scope>
    <source>
        <strain evidence="9 10">WA</strain>
    </source>
</reference>
<evidence type="ECO:0000256" key="7">
    <source>
        <dbReference type="SAM" id="MobiDB-lite"/>
    </source>
</evidence>
<dbReference type="RefSeq" id="XP_004828753.1">
    <property type="nucleotide sequence ID" value="XM_004828696.1"/>
</dbReference>
<dbReference type="GeneID" id="15807340"/>
<protein>
    <submittedName>
        <fullName evidence="9">Uncharacterized protein</fullName>
    </submittedName>
</protein>
<dbReference type="Pfam" id="PF08627">
    <property type="entry name" value="CRT-like"/>
    <property type="match status" value="1"/>
</dbReference>
<feature type="transmembrane region" description="Helical" evidence="8">
    <location>
        <begin position="355"/>
        <end position="378"/>
    </location>
</feature>
<accession>L0ATW4</accession>
<dbReference type="GO" id="GO:0016020">
    <property type="term" value="C:membrane"/>
    <property type="evidence" value="ECO:0007669"/>
    <property type="project" value="UniProtKB-SubCell"/>
</dbReference>
<evidence type="ECO:0000256" key="2">
    <source>
        <dbReference type="ARBA" id="ARBA00006690"/>
    </source>
</evidence>
<keyword evidence="3" id="KW-0813">Transport</keyword>
<feature type="transmembrane region" description="Helical" evidence="8">
    <location>
        <begin position="105"/>
        <end position="130"/>
    </location>
</feature>
<feature type="transmembrane region" description="Helical" evidence="8">
    <location>
        <begin position="142"/>
        <end position="161"/>
    </location>
</feature>
<dbReference type="VEuPathDB" id="PiroplasmaDB:BEWA_019320"/>
<comment type="similarity">
    <text evidence="2">Belongs to the CRT-like transporter family.</text>
</comment>
<evidence type="ECO:0000256" key="4">
    <source>
        <dbReference type="ARBA" id="ARBA00022692"/>
    </source>
</evidence>
<dbReference type="eggNOG" id="ENOG502QR5M">
    <property type="taxonomic scope" value="Eukaryota"/>
</dbReference>
<evidence type="ECO:0000313" key="10">
    <source>
        <dbReference type="Proteomes" id="UP000031512"/>
    </source>
</evidence>
<dbReference type="OrthoDB" id="416555at2759"/>
<sequence>MASSSSGIPESFDSPYPRDYESNEDSLSQSEVDDDLVFLYRRMTYGTFSNRIASFMFLVYRFFLCILQWLKSQAFTLSCIAFVLMDALITVMYKRLIDHTKNYVMVTMQIIIGTFASLIGIVYIFCSIFFKEYMSRPFSPRPLFVLGVLDMFSTGLTAIGSTHTSGFMLVLLSQIGVPLTMLTCYLILSKKYHRYQYISSVFILTFAVLKPLLSRDDSTNNRLFHNLIFMGSCIPDSIAAALRERQYTSRFFHVVKYQFYSLWLHFGFNLLFTTFTLPYTGGGILGYFENLAKLFFDGYKCLFFGINSIVDNCGYGKRVTCDDCGEAAKIFFIYLILSTILRISYVLIMMDGSVTFTFLLGTVKVPLTSIAFSLHFIAGDSVSTFGTLDLVCFFGIVGGLILYSVGSKCMQEARGEELSQPLMETSQA</sequence>
<evidence type="ECO:0000256" key="5">
    <source>
        <dbReference type="ARBA" id="ARBA00022989"/>
    </source>
</evidence>
<feature type="transmembrane region" description="Helical" evidence="8">
    <location>
        <begin position="330"/>
        <end position="348"/>
    </location>
</feature>
<keyword evidence="5 8" id="KW-1133">Transmembrane helix</keyword>
<evidence type="ECO:0000313" key="9">
    <source>
        <dbReference type="EMBL" id="AFZ79087.1"/>
    </source>
</evidence>
<keyword evidence="6 8" id="KW-0472">Membrane</keyword>
<keyword evidence="10" id="KW-1185">Reference proteome</keyword>
<gene>
    <name evidence="9" type="ORF">BEWA_019320</name>
</gene>
<dbReference type="EMBL" id="CP001669">
    <property type="protein sequence ID" value="AFZ79087.1"/>
    <property type="molecule type" value="Genomic_DNA"/>
</dbReference>
<dbReference type="InterPro" id="IPR013936">
    <property type="entry name" value="CRT-like"/>
</dbReference>
<proteinExistence type="inferred from homology"/>
<feature type="transmembrane region" description="Helical" evidence="8">
    <location>
        <begin position="74"/>
        <end position="93"/>
    </location>
</feature>
<dbReference type="PANTHER" id="PTHR31326">
    <property type="entry name" value="PROTEIN CLT2, CHLOROPLASTIC"/>
    <property type="match status" value="1"/>
</dbReference>
<dbReference type="KEGG" id="beq:BEWA_019320"/>
<feature type="transmembrane region" description="Helical" evidence="8">
    <location>
        <begin position="48"/>
        <end position="67"/>
    </location>
</feature>
<evidence type="ECO:0000256" key="3">
    <source>
        <dbReference type="ARBA" id="ARBA00022448"/>
    </source>
</evidence>
<evidence type="ECO:0000256" key="1">
    <source>
        <dbReference type="ARBA" id="ARBA00004141"/>
    </source>
</evidence>
<keyword evidence="4 8" id="KW-0812">Transmembrane</keyword>
<dbReference type="PANTHER" id="PTHR31326:SF1">
    <property type="entry name" value="PROTEIN CLT2, CHLOROPLASTIC"/>
    <property type="match status" value="1"/>
</dbReference>
<feature type="transmembrane region" description="Helical" evidence="8">
    <location>
        <begin position="262"/>
        <end position="288"/>
    </location>
</feature>
<feature type="transmembrane region" description="Helical" evidence="8">
    <location>
        <begin position="167"/>
        <end position="188"/>
    </location>
</feature>
<evidence type="ECO:0000256" key="8">
    <source>
        <dbReference type="SAM" id="Phobius"/>
    </source>
</evidence>
<evidence type="ECO:0000256" key="6">
    <source>
        <dbReference type="ARBA" id="ARBA00023136"/>
    </source>
</evidence>
<dbReference type="AlphaFoldDB" id="L0ATW4"/>
<dbReference type="Proteomes" id="UP000031512">
    <property type="component" value="Chromosome 1"/>
</dbReference>
<dbReference type="STRING" id="1537102.L0ATW4"/>
<organism evidence="9 10">
    <name type="scientific">Theileria equi strain WA</name>
    <dbReference type="NCBI Taxonomy" id="1537102"/>
    <lineage>
        <taxon>Eukaryota</taxon>
        <taxon>Sar</taxon>
        <taxon>Alveolata</taxon>
        <taxon>Apicomplexa</taxon>
        <taxon>Aconoidasida</taxon>
        <taxon>Piroplasmida</taxon>
        <taxon>Theileriidae</taxon>
        <taxon>Theileria</taxon>
    </lineage>
</organism>
<comment type="subcellular location">
    <subcellularLocation>
        <location evidence="1">Membrane</location>
        <topology evidence="1">Multi-pass membrane protein</topology>
    </subcellularLocation>
</comment>